<evidence type="ECO:0000256" key="1">
    <source>
        <dbReference type="ARBA" id="ARBA00007406"/>
    </source>
</evidence>
<dbReference type="PANTHER" id="PTHR43148">
    <property type="entry name" value="GLYCERALDEHYDE-3-PHOSPHATE DEHYDROGENASE 2"/>
    <property type="match status" value="1"/>
</dbReference>
<feature type="binding site" evidence="4">
    <location>
        <begin position="141"/>
        <end position="143"/>
    </location>
    <ligand>
        <name>D-glyceraldehyde 3-phosphate</name>
        <dbReference type="ChEBI" id="CHEBI:59776"/>
    </ligand>
</feature>
<proteinExistence type="inferred from homology"/>
<dbReference type="NCBIfam" id="TIGR01534">
    <property type="entry name" value="GAPDH-I"/>
    <property type="match status" value="1"/>
</dbReference>
<evidence type="ECO:0000313" key="10">
    <source>
        <dbReference type="Proteomes" id="UP000231098"/>
    </source>
</evidence>
<evidence type="ECO:0000256" key="6">
    <source>
        <dbReference type="PIRSR" id="PIRSR000149-4"/>
    </source>
</evidence>
<dbReference type="SMART" id="SM00846">
    <property type="entry name" value="Gp_dh_N"/>
    <property type="match status" value="1"/>
</dbReference>
<feature type="binding site" evidence="5">
    <location>
        <begin position="12"/>
        <end position="13"/>
    </location>
    <ligand>
        <name>NAD(+)</name>
        <dbReference type="ChEBI" id="CHEBI:57540"/>
    </ligand>
</feature>
<feature type="binding site" evidence="4">
    <location>
        <position position="224"/>
    </location>
    <ligand>
        <name>D-glyceraldehyde 3-phosphate</name>
        <dbReference type="ChEBI" id="CHEBI:59776"/>
    </ligand>
</feature>
<dbReference type="Gene3D" id="3.40.50.720">
    <property type="entry name" value="NAD(P)-binding Rossmann-like Domain"/>
    <property type="match status" value="1"/>
</dbReference>
<dbReference type="CDD" id="cd05214">
    <property type="entry name" value="GAPDH_I_N"/>
    <property type="match status" value="1"/>
</dbReference>
<sequence length="320" mass="35013">MPIRVAINGFGRIGRQFYRIAAEDPMLEIVSINDLGDKENLEYLLKYDSVYPKFDKSIPHSVKFFSEKEPEAIPYKDLGVDIVLESTGFFTERNEATKHLLAGAKRVLISAPAKEPDVTLVLGVNHDEYSPEIHKIISMGSCTTNCAAPVAKVLNDHFGIKNALLTTVHAYTSNQNLVDGPARKDARRGRAAAQSIVPSTTGAAKSVVEVIPELKGKLDGIALRVPVIAGSITDFVAVVKKEVTVESVNEAFEKEAKGKLKGILEINAEGLVSSDIIGTTFSAIVDTPLTKVSRNMVKVFAWYDNEWAYSQRLVDLVKLL</sequence>
<dbReference type="InterPro" id="IPR020831">
    <property type="entry name" value="GlycerAld/Erythrose_P_DH"/>
</dbReference>
<organism evidence="9 10">
    <name type="scientific">candidate division WWE3 bacterium CG08_land_8_20_14_0_20_41_15</name>
    <dbReference type="NCBI Taxonomy" id="1975086"/>
    <lineage>
        <taxon>Bacteria</taxon>
        <taxon>Katanobacteria</taxon>
    </lineage>
</organism>
<feature type="binding site" evidence="4">
    <location>
        <begin position="201"/>
        <end position="202"/>
    </location>
    <ligand>
        <name>D-glyceraldehyde 3-phosphate</name>
        <dbReference type="ChEBI" id="CHEBI:59776"/>
    </ligand>
</feature>
<dbReference type="GO" id="GO:0050661">
    <property type="term" value="F:NADP binding"/>
    <property type="evidence" value="ECO:0007669"/>
    <property type="project" value="InterPro"/>
</dbReference>
<dbReference type="InterPro" id="IPR006424">
    <property type="entry name" value="Glyceraldehyde-3-P_DH_1"/>
</dbReference>
<evidence type="ECO:0000256" key="3">
    <source>
        <dbReference type="PIRSR" id="PIRSR000149-1"/>
    </source>
</evidence>
<comment type="caution">
    <text evidence="9">The sequence shown here is derived from an EMBL/GenBank/DDBJ whole genome shotgun (WGS) entry which is preliminary data.</text>
</comment>
<dbReference type="Pfam" id="PF00044">
    <property type="entry name" value="Gp_dh_N"/>
    <property type="match status" value="1"/>
</dbReference>
<dbReference type="GO" id="GO:0051287">
    <property type="term" value="F:NAD binding"/>
    <property type="evidence" value="ECO:0007669"/>
    <property type="project" value="InterPro"/>
</dbReference>
<dbReference type="AlphaFoldDB" id="A0A2H0X8Z8"/>
<feature type="binding site" evidence="5">
    <location>
        <position position="305"/>
    </location>
    <ligand>
        <name>NAD(+)</name>
        <dbReference type="ChEBI" id="CHEBI:57540"/>
    </ligand>
</feature>
<feature type="binding site" evidence="5">
    <location>
        <position position="34"/>
    </location>
    <ligand>
        <name>NAD(+)</name>
        <dbReference type="ChEBI" id="CHEBI:57540"/>
    </ligand>
</feature>
<gene>
    <name evidence="9" type="primary">gap</name>
    <name evidence="9" type="ORF">COT51_02985</name>
</gene>
<comment type="similarity">
    <text evidence="1 7">Belongs to the glyceraldehyde-3-phosphate dehydrogenase family.</text>
</comment>
<dbReference type="SUPFAM" id="SSF55347">
    <property type="entry name" value="Glyceraldehyde-3-phosphate dehydrogenase-like, C-terminal domain"/>
    <property type="match status" value="1"/>
</dbReference>
<evidence type="ECO:0000256" key="5">
    <source>
        <dbReference type="PIRSR" id="PIRSR000149-3"/>
    </source>
</evidence>
<dbReference type="InterPro" id="IPR020828">
    <property type="entry name" value="GlycerAld_3-P_DH_NAD(P)-bd"/>
</dbReference>
<dbReference type="SUPFAM" id="SSF51735">
    <property type="entry name" value="NAD(P)-binding Rossmann-fold domains"/>
    <property type="match status" value="1"/>
</dbReference>
<feature type="binding site" evidence="4">
    <location>
        <position position="172"/>
    </location>
    <ligand>
        <name>D-glyceraldehyde 3-phosphate</name>
        <dbReference type="ChEBI" id="CHEBI:59776"/>
    </ligand>
</feature>
<dbReference type="Pfam" id="PF02800">
    <property type="entry name" value="Gp_dh_C"/>
    <property type="match status" value="1"/>
</dbReference>
<name>A0A2H0X8Z8_UNCKA</name>
<accession>A0A2H0X8Z8</accession>
<dbReference type="EMBL" id="PEYV01000051">
    <property type="protein sequence ID" value="PIS21407.1"/>
    <property type="molecule type" value="Genomic_DNA"/>
</dbReference>
<evidence type="ECO:0000256" key="4">
    <source>
        <dbReference type="PIRSR" id="PIRSR000149-2"/>
    </source>
</evidence>
<dbReference type="FunFam" id="3.40.50.720:FF:000001">
    <property type="entry name" value="Glyceraldehyde-3-phosphate dehydrogenase"/>
    <property type="match status" value="1"/>
</dbReference>
<evidence type="ECO:0000256" key="2">
    <source>
        <dbReference type="ARBA" id="ARBA00023002"/>
    </source>
</evidence>
<evidence type="ECO:0000256" key="7">
    <source>
        <dbReference type="RuleBase" id="RU000397"/>
    </source>
</evidence>
<dbReference type="GO" id="GO:0006006">
    <property type="term" value="P:glucose metabolic process"/>
    <property type="evidence" value="ECO:0007669"/>
    <property type="project" value="InterPro"/>
</dbReference>
<feature type="active site" description="Nucleophile" evidence="3">
    <location>
        <position position="142"/>
    </location>
</feature>
<dbReference type="PIRSF" id="PIRSF000149">
    <property type="entry name" value="GAP_DH"/>
    <property type="match status" value="1"/>
</dbReference>
<dbReference type="Gene3D" id="3.30.360.10">
    <property type="entry name" value="Dihydrodipicolinate Reductase, domain 2"/>
    <property type="match status" value="1"/>
</dbReference>
<dbReference type="PRINTS" id="PR00078">
    <property type="entry name" value="G3PDHDRGNASE"/>
</dbReference>
<dbReference type="FunFam" id="3.30.360.10:FF:000002">
    <property type="entry name" value="Glyceraldehyde-3-phosphate dehydrogenase"/>
    <property type="match status" value="1"/>
</dbReference>
<keyword evidence="5" id="KW-0547">Nucleotide-binding</keyword>
<dbReference type="GO" id="GO:0016620">
    <property type="term" value="F:oxidoreductase activity, acting on the aldehyde or oxo group of donors, NAD or NADP as acceptor"/>
    <property type="evidence" value="ECO:0007669"/>
    <property type="project" value="InterPro"/>
</dbReference>
<dbReference type="InterPro" id="IPR036291">
    <property type="entry name" value="NAD(P)-bd_dom_sf"/>
</dbReference>
<keyword evidence="2" id="KW-0560">Oxidoreductase</keyword>
<feature type="domain" description="Glyceraldehyde 3-phosphate dehydrogenase NAD(P) binding" evidence="8">
    <location>
        <begin position="3"/>
        <end position="142"/>
    </location>
</feature>
<keyword evidence="5" id="KW-0520">NAD</keyword>
<evidence type="ECO:0000313" key="9">
    <source>
        <dbReference type="EMBL" id="PIS21407.1"/>
    </source>
</evidence>
<protein>
    <submittedName>
        <fullName evidence="9">Type I glyceraldehyde-3-phosphate dehydrogenase</fullName>
    </submittedName>
</protein>
<feature type="binding site" evidence="5">
    <location>
        <position position="110"/>
    </location>
    <ligand>
        <name>NAD(+)</name>
        <dbReference type="ChEBI" id="CHEBI:57540"/>
    </ligand>
</feature>
<feature type="site" description="Activates thiol group during catalysis" evidence="6">
    <location>
        <position position="169"/>
    </location>
</feature>
<evidence type="ECO:0000259" key="8">
    <source>
        <dbReference type="SMART" id="SM00846"/>
    </source>
</evidence>
<reference evidence="10" key="1">
    <citation type="submission" date="2017-09" db="EMBL/GenBank/DDBJ databases">
        <title>Depth-based differentiation of microbial function through sediment-hosted aquifers and enrichment of novel symbionts in the deep terrestrial subsurface.</title>
        <authorList>
            <person name="Probst A.J."/>
            <person name="Ladd B."/>
            <person name="Jarett J.K."/>
            <person name="Geller-Mcgrath D.E."/>
            <person name="Sieber C.M.K."/>
            <person name="Emerson J.B."/>
            <person name="Anantharaman K."/>
            <person name="Thomas B.C."/>
            <person name="Malmstrom R."/>
            <person name="Stieglmeier M."/>
            <person name="Klingl A."/>
            <person name="Woyke T."/>
            <person name="Ryan C.M."/>
            <person name="Banfield J.F."/>
        </authorList>
    </citation>
    <scope>NUCLEOTIDE SEQUENCE [LARGE SCALE GENOMIC DNA]</scope>
</reference>
<dbReference type="Proteomes" id="UP000231098">
    <property type="component" value="Unassembled WGS sequence"/>
</dbReference>
<dbReference type="InterPro" id="IPR020829">
    <property type="entry name" value="GlycerAld_3-P_DH_cat"/>
</dbReference>
<dbReference type="CDD" id="cd18126">
    <property type="entry name" value="GAPDH_I_C"/>
    <property type="match status" value="1"/>
</dbReference>